<sequence length="275" mass="30328">MGDLFGEEVAGQPPLQRARVGDIIDLDGVTLDPAFGLGREAAAMVNAIKAALNPVCSSIRRDVENVRTQLMNMSLKVDLMTTRMDSLSRVDKTDKNVQDLMSRTAALEQGGVTSNSSVKEEMWEVPEVVGLVAVTRDIYTPGPFASFGKIKFISSQNMWTFLKALQGHKFQFQGNNLFHHIDSTEDETHVSKRTSAARNVVAKHLQEPSALGLNPTRNDILHAVPCDWDGVIVRFRSRDGQTTRRYEASRSTGLFEVSSQAGAAALNLRYAQHLQ</sequence>
<dbReference type="Proteomes" id="UP001189429">
    <property type="component" value="Unassembled WGS sequence"/>
</dbReference>
<reference evidence="1" key="1">
    <citation type="submission" date="2023-10" db="EMBL/GenBank/DDBJ databases">
        <authorList>
            <person name="Chen Y."/>
            <person name="Shah S."/>
            <person name="Dougan E. K."/>
            <person name="Thang M."/>
            <person name="Chan C."/>
        </authorList>
    </citation>
    <scope>NUCLEOTIDE SEQUENCE [LARGE SCALE GENOMIC DNA]</scope>
</reference>
<name>A0ABN9Y6V4_9DINO</name>
<dbReference type="EMBL" id="CAUYUJ010021778">
    <property type="protein sequence ID" value="CAK0906972.1"/>
    <property type="molecule type" value="Genomic_DNA"/>
</dbReference>
<organism evidence="1 2">
    <name type="scientific">Prorocentrum cordatum</name>
    <dbReference type="NCBI Taxonomy" id="2364126"/>
    <lineage>
        <taxon>Eukaryota</taxon>
        <taxon>Sar</taxon>
        <taxon>Alveolata</taxon>
        <taxon>Dinophyceae</taxon>
        <taxon>Prorocentrales</taxon>
        <taxon>Prorocentraceae</taxon>
        <taxon>Prorocentrum</taxon>
    </lineage>
</organism>
<proteinExistence type="predicted"/>
<protein>
    <submittedName>
        <fullName evidence="1">Uncharacterized protein</fullName>
    </submittedName>
</protein>
<comment type="caution">
    <text evidence="1">The sequence shown here is derived from an EMBL/GenBank/DDBJ whole genome shotgun (WGS) entry which is preliminary data.</text>
</comment>
<evidence type="ECO:0000313" key="2">
    <source>
        <dbReference type="Proteomes" id="UP001189429"/>
    </source>
</evidence>
<feature type="non-terminal residue" evidence="1">
    <location>
        <position position="275"/>
    </location>
</feature>
<gene>
    <name evidence="1" type="ORF">PCOR1329_LOCUS82123</name>
</gene>
<evidence type="ECO:0000313" key="1">
    <source>
        <dbReference type="EMBL" id="CAK0906972.1"/>
    </source>
</evidence>
<keyword evidence="2" id="KW-1185">Reference proteome</keyword>
<accession>A0ABN9Y6V4</accession>